<dbReference type="Pfam" id="PF00749">
    <property type="entry name" value="tRNA-synt_1c"/>
    <property type="match status" value="1"/>
</dbReference>
<evidence type="ECO:0000256" key="4">
    <source>
        <dbReference type="ARBA" id="ARBA00022833"/>
    </source>
</evidence>
<feature type="short sequence motif" description="'KMSKS' region" evidence="7">
    <location>
        <begin position="230"/>
        <end position="234"/>
    </location>
</feature>
<accession>A0A8J6IUR9</accession>
<dbReference type="EMBL" id="JACNEP010000006">
    <property type="protein sequence ID" value="MBC3766008.1"/>
    <property type="molecule type" value="Genomic_DNA"/>
</dbReference>
<dbReference type="PANTHER" id="PTHR43311">
    <property type="entry name" value="GLUTAMATE--TRNA LIGASE"/>
    <property type="match status" value="1"/>
</dbReference>
<feature type="binding site" evidence="7">
    <location>
        <position position="105"/>
    </location>
    <ligand>
        <name>Zn(2+)</name>
        <dbReference type="ChEBI" id="CHEBI:29105"/>
    </ligand>
</feature>
<dbReference type="EC" id="6.1.1.-" evidence="7"/>
<feature type="binding site" evidence="7">
    <location>
        <position position="192"/>
    </location>
    <ligand>
        <name>L-glutamate</name>
        <dbReference type="ChEBI" id="CHEBI:29985"/>
    </ligand>
</feature>
<dbReference type="InterPro" id="IPR049940">
    <property type="entry name" value="GluQ/Sye"/>
</dbReference>
<dbReference type="Gene3D" id="3.40.50.620">
    <property type="entry name" value="HUPs"/>
    <property type="match status" value="1"/>
</dbReference>
<evidence type="ECO:0000259" key="9">
    <source>
        <dbReference type="Pfam" id="PF00749"/>
    </source>
</evidence>
<dbReference type="GO" id="GO:0005524">
    <property type="term" value="F:ATP binding"/>
    <property type="evidence" value="ECO:0007669"/>
    <property type="project" value="UniProtKB-KW"/>
</dbReference>
<comment type="cofactor">
    <cofactor evidence="7">
        <name>Zn(2+)</name>
        <dbReference type="ChEBI" id="CHEBI:29105"/>
    </cofactor>
    <text evidence="7">Binds 1 zinc ion per subunit.</text>
</comment>
<comment type="caution">
    <text evidence="10">The sequence shown here is derived from an EMBL/GenBank/DDBJ whole genome shotgun (WGS) entry which is preliminary data.</text>
</comment>
<dbReference type="PANTHER" id="PTHR43311:SF1">
    <property type="entry name" value="GLUTAMYL-Q TRNA(ASP) SYNTHETASE"/>
    <property type="match status" value="1"/>
</dbReference>
<organism evidence="10 11">
    <name type="scientific">Neptunicella marina</name>
    <dbReference type="NCBI Taxonomy" id="2125989"/>
    <lineage>
        <taxon>Bacteria</taxon>
        <taxon>Pseudomonadati</taxon>
        <taxon>Pseudomonadota</taxon>
        <taxon>Gammaproteobacteria</taxon>
        <taxon>Alteromonadales</taxon>
        <taxon>Alteromonadaceae</taxon>
        <taxon>Neptunicella</taxon>
    </lineage>
</organism>
<dbReference type="SUPFAM" id="SSF52374">
    <property type="entry name" value="Nucleotidylyl transferase"/>
    <property type="match status" value="1"/>
</dbReference>
<evidence type="ECO:0000256" key="2">
    <source>
        <dbReference type="ARBA" id="ARBA00022723"/>
    </source>
</evidence>
<keyword evidence="2 7" id="KW-0479">Metal-binding</keyword>
<comment type="similarity">
    <text evidence="7">Belongs to the class-I aminoacyl-tRNA synthetase family. GluQ subfamily.</text>
</comment>
<feature type="binding site" evidence="7">
    <location>
        <position position="47"/>
    </location>
    <ligand>
        <name>L-glutamate</name>
        <dbReference type="ChEBI" id="CHEBI:29985"/>
    </ligand>
</feature>
<dbReference type="FunFam" id="3.40.50.620:FF:000093">
    <property type="entry name" value="Glutamyl-Q tRNA(Asp) synthetase"/>
    <property type="match status" value="1"/>
</dbReference>
<keyword evidence="11" id="KW-1185">Reference proteome</keyword>
<keyword evidence="3 7" id="KW-0547">Nucleotide-binding</keyword>
<dbReference type="GO" id="GO:0006424">
    <property type="term" value="P:glutamyl-tRNA aminoacylation"/>
    <property type="evidence" value="ECO:0007669"/>
    <property type="project" value="InterPro"/>
</dbReference>
<evidence type="ECO:0000256" key="1">
    <source>
        <dbReference type="ARBA" id="ARBA00022598"/>
    </source>
</evidence>
<dbReference type="AlphaFoldDB" id="A0A8J6IUR9"/>
<dbReference type="RefSeq" id="WP_186506484.1">
    <property type="nucleotide sequence ID" value="NZ_JACNEP010000006.1"/>
</dbReference>
<evidence type="ECO:0000256" key="5">
    <source>
        <dbReference type="ARBA" id="ARBA00022840"/>
    </source>
</evidence>
<dbReference type="InterPro" id="IPR020058">
    <property type="entry name" value="Glu/Gln-tRNA-synth_Ib_cat-dom"/>
</dbReference>
<keyword evidence="5 7" id="KW-0067">ATP-binding</keyword>
<evidence type="ECO:0000256" key="6">
    <source>
        <dbReference type="ARBA" id="ARBA00023146"/>
    </source>
</evidence>
<evidence type="ECO:0000313" key="11">
    <source>
        <dbReference type="Proteomes" id="UP000601768"/>
    </source>
</evidence>
<gene>
    <name evidence="10" type="primary">gluQRS</name>
    <name evidence="7" type="synonym">gluQ</name>
    <name evidence="10" type="ORF">H8B19_08965</name>
</gene>
<comment type="function">
    <text evidence="7">Catalyzes the tRNA-independent activation of glutamate in presence of ATP and the subsequent transfer of glutamate onto a tRNA(Asp). Glutamate is transferred on the 2-amino-5-(4,5-dihydroxy-2-cyclopenten-1-yl) moiety of the queuosine in the wobble position of the QUC anticodon.</text>
</comment>
<feature type="binding site" evidence="7">
    <location>
        <position position="121"/>
    </location>
    <ligand>
        <name>Zn(2+)</name>
        <dbReference type="ChEBI" id="CHEBI:29105"/>
    </ligand>
</feature>
<keyword evidence="4 7" id="KW-0862">Zinc</keyword>
<dbReference type="InterPro" id="IPR014729">
    <property type="entry name" value="Rossmann-like_a/b/a_fold"/>
</dbReference>
<feature type="binding site" evidence="7">
    <location>
        <position position="103"/>
    </location>
    <ligand>
        <name>Zn(2+)</name>
        <dbReference type="ChEBI" id="CHEBI:29105"/>
    </ligand>
</feature>
<evidence type="ECO:0000313" key="10">
    <source>
        <dbReference type="EMBL" id="MBC3766008.1"/>
    </source>
</evidence>
<dbReference type="PRINTS" id="PR00987">
    <property type="entry name" value="TRNASYNTHGLU"/>
</dbReference>
<dbReference type="GO" id="GO:0008270">
    <property type="term" value="F:zinc ion binding"/>
    <property type="evidence" value="ECO:0007669"/>
    <property type="project" value="UniProtKB-UniRule"/>
</dbReference>
<dbReference type="GO" id="GO:0004818">
    <property type="term" value="F:glutamate-tRNA ligase activity"/>
    <property type="evidence" value="ECO:0007669"/>
    <property type="project" value="TreeGrafter"/>
</dbReference>
<dbReference type="NCBIfam" id="TIGR03838">
    <property type="entry name" value="queuosine_YadB"/>
    <property type="match status" value="1"/>
</dbReference>
<dbReference type="InterPro" id="IPR000924">
    <property type="entry name" value="Glu/Gln-tRNA-synth"/>
</dbReference>
<dbReference type="Proteomes" id="UP000601768">
    <property type="component" value="Unassembled WGS sequence"/>
</dbReference>
<reference evidence="10" key="1">
    <citation type="journal article" date="2018" name="Int. J. Syst. Evol. Microbiol.">
        <title>Neptunicella marina gen. nov., sp. nov., isolated from surface seawater.</title>
        <authorList>
            <person name="Liu X."/>
            <person name="Lai Q."/>
            <person name="Du Y."/>
            <person name="Zhang X."/>
            <person name="Liu Z."/>
            <person name="Sun F."/>
            <person name="Shao Z."/>
        </authorList>
    </citation>
    <scope>NUCLEOTIDE SEQUENCE</scope>
    <source>
        <strain evidence="10">S27-2</strain>
    </source>
</reference>
<feature type="domain" description="Glutamyl/glutaminyl-tRNA synthetase class Ib catalytic" evidence="9">
    <location>
        <begin position="9"/>
        <end position="238"/>
    </location>
</feature>
<name>A0A8J6IUR9_9ALTE</name>
<evidence type="ECO:0000256" key="3">
    <source>
        <dbReference type="ARBA" id="ARBA00022741"/>
    </source>
</evidence>
<feature type="binding site" evidence="7">
    <location>
        <begin position="11"/>
        <end position="15"/>
    </location>
    <ligand>
        <name>L-glutamate</name>
        <dbReference type="ChEBI" id="CHEBI:29985"/>
    </ligand>
</feature>
<dbReference type="HAMAP" id="MF_01428">
    <property type="entry name" value="Glu_Q_tRNA_synth"/>
    <property type="match status" value="1"/>
</dbReference>
<protein>
    <recommendedName>
        <fullName evidence="7">Glutamyl-Q tRNA(Asp) synthetase</fullName>
        <shortName evidence="7">Glu-Q-RSs</shortName>
        <ecNumber evidence="7">6.1.1.-</ecNumber>
    </recommendedName>
</protein>
<keyword evidence="1 7" id="KW-0436">Ligase</keyword>
<sequence length="296" mass="33529">MKNSPSTYRGRFAPSPSGPLHLGSLVAAVGSYLHAKSHQGKWLVRIEDIDPPREMPGATDIILHTLEQHGLYWDEAIRYQSKQSDLYEYHLELLQKQSVTYYCNCTRKLIQQRGGHYHGYCRDRHLTAEGCSLRFKNLAPINYFTDMLQGNIAADQAFSHEDFILKRKDGLYAYHLAVVSDDTDQQINHIVRGSDLLQPTACQLALYQQLKLPQPQYLHLPVVVTKPGLKLSKQNHAPALDNNRATDNLCTVLSWLNHAPPADIANTDCEHILKWASANWLTSKLPQQIEILKAQG</sequence>
<dbReference type="InterPro" id="IPR022380">
    <property type="entry name" value="Glu-Q_tRNA(Asp)_Synthase"/>
</dbReference>
<feature type="binding site" evidence="7">
    <location>
        <position position="117"/>
    </location>
    <ligand>
        <name>Zn(2+)</name>
        <dbReference type="ChEBI" id="CHEBI:29105"/>
    </ligand>
</feature>
<feature type="binding site" evidence="7">
    <location>
        <position position="233"/>
    </location>
    <ligand>
        <name>ATP</name>
        <dbReference type="ChEBI" id="CHEBI:30616"/>
    </ligand>
</feature>
<evidence type="ECO:0000256" key="7">
    <source>
        <dbReference type="HAMAP-Rule" id="MF_01428"/>
    </source>
</evidence>
<feature type="binding site" evidence="7">
    <location>
        <position position="174"/>
    </location>
    <ligand>
        <name>L-glutamate</name>
        <dbReference type="ChEBI" id="CHEBI:29985"/>
    </ligand>
</feature>
<keyword evidence="8" id="KW-0648">Protein biosynthesis</keyword>
<reference evidence="10" key="2">
    <citation type="submission" date="2020-08" db="EMBL/GenBank/DDBJ databases">
        <authorList>
            <person name="Lai Q."/>
        </authorList>
    </citation>
    <scope>NUCLEOTIDE SEQUENCE</scope>
    <source>
        <strain evidence="10">S27-2</strain>
    </source>
</reference>
<dbReference type="NCBIfam" id="NF004314">
    <property type="entry name" value="PRK05710.1-3"/>
    <property type="match status" value="1"/>
</dbReference>
<feature type="short sequence motif" description="'HIGH' region" evidence="7">
    <location>
        <begin position="14"/>
        <end position="24"/>
    </location>
</feature>
<dbReference type="GO" id="GO:0006400">
    <property type="term" value="P:tRNA modification"/>
    <property type="evidence" value="ECO:0007669"/>
    <property type="project" value="InterPro"/>
</dbReference>
<keyword evidence="6 7" id="KW-0030">Aminoacyl-tRNA synthetase</keyword>
<proteinExistence type="inferred from homology"/>
<evidence type="ECO:0000256" key="8">
    <source>
        <dbReference type="RuleBase" id="RU363037"/>
    </source>
</evidence>
<dbReference type="GO" id="GO:0005829">
    <property type="term" value="C:cytosol"/>
    <property type="evidence" value="ECO:0007669"/>
    <property type="project" value="TreeGrafter"/>
</dbReference>